<dbReference type="EMBL" id="BFEA01000254">
    <property type="protein sequence ID" value="GBG76854.1"/>
    <property type="molecule type" value="Genomic_DNA"/>
</dbReference>
<evidence type="ECO:0000313" key="4">
    <source>
        <dbReference type="EMBL" id="GBG76854.1"/>
    </source>
</evidence>
<feature type="region of interest" description="Disordered" evidence="1">
    <location>
        <begin position="21"/>
        <end position="40"/>
    </location>
</feature>
<feature type="domain" description="NADH:ubiquinone oxidoreductase intermediate-associated protein 30" evidence="2">
    <location>
        <begin position="245"/>
        <end position="396"/>
    </location>
</feature>
<dbReference type="OrthoDB" id="426386at2759"/>
<dbReference type="SUPFAM" id="SSF51735">
    <property type="entry name" value="NAD(P)-binding Rossmann-fold domains"/>
    <property type="match status" value="1"/>
</dbReference>
<feature type="domain" description="NAD(P)-binding" evidence="3">
    <location>
        <begin position="409"/>
        <end position="509"/>
    </location>
</feature>
<dbReference type="Pfam" id="PF08547">
    <property type="entry name" value="CIA30"/>
    <property type="match status" value="1"/>
</dbReference>
<protein>
    <recommendedName>
        <fullName evidence="6">NAD(P)-binding domain-containing protein</fullName>
    </recommendedName>
</protein>
<dbReference type="AlphaFoldDB" id="A0A388L3H1"/>
<name>A0A388L3H1_CHABU</name>
<dbReference type="PANTHER" id="PTHR15020">
    <property type="entry name" value="FLAVIN REDUCTASE-RELATED"/>
    <property type="match status" value="1"/>
</dbReference>
<dbReference type="SUPFAM" id="SSF49785">
    <property type="entry name" value="Galactose-binding domain-like"/>
    <property type="match status" value="1"/>
</dbReference>
<feature type="region of interest" description="Disordered" evidence="1">
    <location>
        <begin position="553"/>
        <end position="581"/>
    </location>
</feature>
<evidence type="ECO:0000259" key="2">
    <source>
        <dbReference type="Pfam" id="PF08547"/>
    </source>
</evidence>
<evidence type="ECO:0008006" key="6">
    <source>
        <dbReference type="Google" id="ProtNLM"/>
    </source>
</evidence>
<reference evidence="4 5" key="1">
    <citation type="journal article" date="2018" name="Cell">
        <title>The Chara Genome: Secondary Complexity and Implications for Plant Terrestrialization.</title>
        <authorList>
            <person name="Nishiyama T."/>
            <person name="Sakayama H."/>
            <person name="Vries J.D."/>
            <person name="Buschmann H."/>
            <person name="Saint-Marcoux D."/>
            <person name="Ullrich K.K."/>
            <person name="Haas F.B."/>
            <person name="Vanderstraeten L."/>
            <person name="Becker D."/>
            <person name="Lang D."/>
            <person name="Vosolsobe S."/>
            <person name="Rombauts S."/>
            <person name="Wilhelmsson P.K.I."/>
            <person name="Janitza P."/>
            <person name="Kern R."/>
            <person name="Heyl A."/>
            <person name="Rumpler F."/>
            <person name="Villalobos L.I.A.C."/>
            <person name="Clay J.M."/>
            <person name="Skokan R."/>
            <person name="Toyoda A."/>
            <person name="Suzuki Y."/>
            <person name="Kagoshima H."/>
            <person name="Schijlen E."/>
            <person name="Tajeshwar N."/>
            <person name="Catarino B."/>
            <person name="Hetherington A.J."/>
            <person name="Saltykova A."/>
            <person name="Bonnot C."/>
            <person name="Breuninger H."/>
            <person name="Symeonidi A."/>
            <person name="Radhakrishnan G.V."/>
            <person name="Van Nieuwerburgh F."/>
            <person name="Deforce D."/>
            <person name="Chang C."/>
            <person name="Karol K.G."/>
            <person name="Hedrich R."/>
            <person name="Ulvskov P."/>
            <person name="Glockner G."/>
            <person name="Delwiche C.F."/>
            <person name="Petrasek J."/>
            <person name="Van de Peer Y."/>
            <person name="Friml J."/>
            <person name="Beilby M."/>
            <person name="Dolan L."/>
            <person name="Kohara Y."/>
            <person name="Sugano S."/>
            <person name="Fujiyama A."/>
            <person name="Delaux P.-M."/>
            <person name="Quint M."/>
            <person name="TheiBen G."/>
            <person name="Hagemann M."/>
            <person name="Harholt J."/>
            <person name="Dunand C."/>
            <person name="Zachgo S."/>
            <person name="Langdale J."/>
            <person name="Maumus F."/>
            <person name="Straeten D.V.D."/>
            <person name="Gould S.B."/>
            <person name="Rensing S.A."/>
        </authorList>
    </citation>
    <scope>NUCLEOTIDE SEQUENCE [LARGE SCALE GENOMIC DNA]</scope>
    <source>
        <strain evidence="4 5">S276</strain>
    </source>
</reference>
<dbReference type="InterPro" id="IPR008979">
    <property type="entry name" value="Galactose-bd-like_sf"/>
</dbReference>
<dbReference type="PANTHER" id="PTHR15020:SF50">
    <property type="entry name" value="UPF0659 PROTEIN YMR090W"/>
    <property type="match status" value="1"/>
</dbReference>
<gene>
    <name evidence="4" type="ORF">CBR_g23069</name>
</gene>
<dbReference type="InterPro" id="IPR036291">
    <property type="entry name" value="NAD(P)-bd_dom_sf"/>
</dbReference>
<dbReference type="Gene3D" id="3.40.50.720">
    <property type="entry name" value="NAD(P)-binding Rossmann-like Domain"/>
    <property type="match status" value="2"/>
</dbReference>
<evidence type="ECO:0000259" key="3">
    <source>
        <dbReference type="Pfam" id="PF13460"/>
    </source>
</evidence>
<comment type="caution">
    <text evidence="4">The sequence shown here is derived from an EMBL/GenBank/DDBJ whole genome shotgun (WGS) entry which is preliminary data.</text>
</comment>
<evidence type="ECO:0000313" key="5">
    <source>
        <dbReference type="Proteomes" id="UP000265515"/>
    </source>
</evidence>
<dbReference type="InterPro" id="IPR016040">
    <property type="entry name" value="NAD(P)-bd_dom"/>
</dbReference>
<organism evidence="4 5">
    <name type="scientific">Chara braunii</name>
    <name type="common">Braun's stonewort</name>
    <dbReference type="NCBI Taxonomy" id="69332"/>
    <lineage>
        <taxon>Eukaryota</taxon>
        <taxon>Viridiplantae</taxon>
        <taxon>Streptophyta</taxon>
        <taxon>Charophyceae</taxon>
        <taxon>Charales</taxon>
        <taxon>Characeae</taxon>
        <taxon>Chara</taxon>
    </lineage>
</organism>
<dbReference type="Pfam" id="PF13460">
    <property type="entry name" value="NAD_binding_10"/>
    <property type="match status" value="2"/>
</dbReference>
<proteinExistence type="predicted"/>
<dbReference type="InterPro" id="IPR013857">
    <property type="entry name" value="NADH-UbQ_OxRdtase-assoc_prot30"/>
</dbReference>
<evidence type="ECO:0000256" key="1">
    <source>
        <dbReference type="SAM" id="MobiDB-lite"/>
    </source>
</evidence>
<sequence length="581" mass="63148">MLPKCRSCEYRRFRLQALAPSRHQHHDDASGPRMALSTPDPVQSLLEPVCKFFRKIISPSDETTDRMRTRSVEAVDGEEVVAWSGRTVFVAGGTGRTGRTVVRHLLAKRDKVVALVSSEKRIQEILGDEMKEHGPNGSQLLAPLEGDIKDEEALRRGLEGCDAVVCAVGTRFVPEVGFVDSPEELYAKGVMKLVRVAASLFGEKPINSSREELSLFSFVELGGSSAEGAKGALDSASHDGRILVDGWAQQDDTVGTTGLSESSFALSSDGAVFEGTLSTAGPAFCATGAADIPGGPRNLAPYDGITMTARGDGQRYTMYLKNRTSEGGFDYEASFDTVRGEWVTVDIPFNRFRPGTQADVPPFEPNEVASISLAVSESDSAGMPNYLCNLGKFKLEVKSIQAYRNPRPQFVLVSSAGVERSARAKTPDEREKSIPIVKLNPGGILTWKLIAEDILRASGLKYTIVRPCGLNDEKEDTPYLLEVSQGDAITGLIPRKAVARVCVEALDSPNAAKTTFEVRCDVVSEGLEQKDYQGLFERLRPDLCPRPVLYVQGHAQTPEETPSERESVSEEVEEKVSVQAS</sequence>
<accession>A0A388L3H1</accession>
<dbReference type="STRING" id="69332.A0A388L3H1"/>
<keyword evidence="5" id="KW-1185">Reference proteome</keyword>
<feature type="domain" description="NAD(P)-binding" evidence="3">
    <location>
        <begin position="92"/>
        <end position="194"/>
    </location>
</feature>
<dbReference type="Gramene" id="GBG76854">
    <property type="protein sequence ID" value="GBG76854"/>
    <property type="gene ID" value="CBR_g23069"/>
</dbReference>
<dbReference type="Proteomes" id="UP000265515">
    <property type="component" value="Unassembled WGS sequence"/>
</dbReference>